<comment type="caution">
    <text evidence="2">The sequence shown here is derived from an EMBL/GenBank/DDBJ whole genome shotgun (WGS) entry which is preliminary data.</text>
</comment>
<dbReference type="EMBL" id="QZKI01000065">
    <property type="protein sequence ID" value="RJP70783.1"/>
    <property type="molecule type" value="Genomic_DNA"/>
</dbReference>
<feature type="transmembrane region" description="Helical" evidence="1">
    <location>
        <begin position="73"/>
        <end position="94"/>
    </location>
</feature>
<feature type="transmembrane region" description="Helical" evidence="1">
    <location>
        <begin position="45"/>
        <end position="67"/>
    </location>
</feature>
<feature type="transmembrane region" description="Helical" evidence="1">
    <location>
        <begin position="20"/>
        <end position="38"/>
    </location>
</feature>
<keyword evidence="1" id="KW-0812">Transmembrane</keyword>
<accession>A0A419EZI6</accession>
<sequence>MGWTLLENGSRYLSAGYSYGMGHPELVIVVGLLVYLLLRRRFQACLILTLGIALSFANYFVLVEYGFLAFPLVYSFGFAAVSIVLLVLLVYQFIHTA</sequence>
<keyword evidence="1" id="KW-0472">Membrane</keyword>
<organism evidence="2 3">
    <name type="scientific">Candidatus Abyssobacteria bacterium SURF_17</name>
    <dbReference type="NCBI Taxonomy" id="2093361"/>
    <lineage>
        <taxon>Bacteria</taxon>
        <taxon>Pseudomonadati</taxon>
        <taxon>Candidatus Hydrogenedentota</taxon>
        <taxon>Candidatus Abyssobacteria</taxon>
    </lineage>
</organism>
<evidence type="ECO:0000256" key="1">
    <source>
        <dbReference type="SAM" id="Phobius"/>
    </source>
</evidence>
<reference evidence="2 3" key="1">
    <citation type="journal article" date="2017" name="ISME J.">
        <title>Energy and carbon metabolisms in a deep terrestrial subsurface fluid microbial community.</title>
        <authorList>
            <person name="Momper L."/>
            <person name="Jungbluth S.P."/>
            <person name="Lee M.D."/>
            <person name="Amend J.P."/>
        </authorList>
    </citation>
    <scope>NUCLEOTIDE SEQUENCE [LARGE SCALE GENOMIC DNA]</scope>
    <source>
        <strain evidence="2">SURF_17</strain>
    </source>
</reference>
<dbReference type="AlphaFoldDB" id="A0A419EZI6"/>
<gene>
    <name evidence="2" type="ORF">C4532_08870</name>
</gene>
<evidence type="ECO:0000313" key="3">
    <source>
        <dbReference type="Proteomes" id="UP000285961"/>
    </source>
</evidence>
<protein>
    <submittedName>
        <fullName evidence="2">Uncharacterized protein</fullName>
    </submittedName>
</protein>
<evidence type="ECO:0000313" key="2">
    <source>
        <dbReference type="EMBL" id="RJP70783.1"/>
    </source>
</evidence>
<keyword evidence="1" id="KW-1133">Transmembrane helix</keyword>
<dbReference type="Proteomes" id="UP000285961">
    <property type="component" value="Unassembled WGS sequence"/>
</dbReference>
<name>A0A419EZI6_9BACT</name>
<proteinExistence type="predicted"/>